<evidence type="ECO:0000256" key="1">
    <source>
        <dbReference type="SAM" id="MobiDB-lite"/>
    </source>
</evidence>
<dbReference type="PANTHER" id="PTHR45985">
    <property type="match status" value="1"/>
</dbReference>
<feature type="compositionally biased region" description="Polar residues" evidence="1">
    <location>
        <begin position="456"/>
        <end position="466"/>
    </location>
</feature>
<dbReference type="CDD" id="cd10919">
    <property type="entry name" value="CE4_CDA_like"/>
    <property type="match status" value="1"/>
</dbReference>
<dbReference type="OrthoDB" id="504708at2759"/>
<dbReference type="InterPro" id="IPR052740">
    <property type="entry name" value="CE4"/>
</dbReference>
<dbReference type="GO" id="GO:0005975">
    <property type="term" value="P:carbohydrate metabolic process"/>
    <property type="evidence" value="ECO:0007669"/>
    <property type="project" value="InterPro"/>
</dbReference>
<feature type="signal peptide" evidence="2">
    <location>
        <begin position="1"/>
        <end position="20"/>
    </location>
</feature>
<evidence type="ECO:0000259" key="3">
    <source>
        <dbReference type="Pfam" id="PF01522"/>
    </source>
</evidence>
<dbReference type="GO" id="GO:0016810">
    <property type="term" value="F:hydrolase activity, acting on carbon-nitrogen (but not peptide) bonds"/>
    <property type="evidence" value="ECO:0007669"/>
    <property type="project" value="InterPro"/>
</dbReference>
<feature type="compositionally biased region" description="Basic and acidic residues" evidence="1">
    <location>
        <begin position="445"/>
        <end position="455"/>
    </location>
</feature>
<organism evidence="4 5">
    <name type="scientific">Mortierella isabellina</name>
    <name type="common">Filamentous fungus</name>
    <name type="synonym">Umbelopsis isabellina</name>
    <dbReference type="NCBI Taxonomy" id="91625"/>
    <lineage>
        <taxon>Eukaryota</taxon>
        <taxon>Fungi</taxon>
        <taxon>Fungi incertae sedis</taxon>
        <taxon>Mucoromycota</taxon>
        <taxon>Mucoromycotina</taxon>
        <taxon>Umbelopsidomycetes</taxon>
        <taxon>Umbelopsidales</taxon>
        <taxon>Umbelopsidaceae</taxon>
        <taxon>Umbelopsis</taxon>
    </lineage>
</organism>
<dbReference type="PANTHER" id="PTHR45985:SF3">
    <property type="entry name" value="CHITIN DEACETYLASE-LIKE 4"/>
    <property type="match status" value="1"/>
</dbReference>
<feature type="domain" description="NodB homology" evidence="3">
    <location>
        <begin position="67"/>
        <end position="183"/>
    </location>
</feature>
<proteinExistence type="predicted"/>
<dbReference type="InterPro" id="IPR002509">
    <property type="entry name" value="NODB_dom"/>
</dbReference>
<keyword evidence="5" id="KW-1185">Reference proteome</keyword>
<evidence type="ECO:0000313" key="4">
    <source>
        <dbReference type="EMBL" id="KAG2175687.1"/>
    </source>
</evidence>
<dbReference type="InterPro" id="IPR011330">
    <property type="entry name" value="Glyco_hydro/deAcase_b/a-brl"/>
</dbReference>
<dbReference type="Proteomes" id="UP000654370">
    <property type="component" value="Unassembled WGS sequence"/>
</dbReference>
<protein>
    <recommendedName>
        <fullName evidence="3">NodB homology domain-containing protein</fullName>
    </recommendedName>
</protein>
<feature type="chain" id="PRO_5034038575" description="NodB homology domain-containing protein" evidence="2">
    <location>
        <begin position="21"/>
        <end position="494"/>
    </location>
</feature>
<reference evidence="4" key="1">
    <citation type="submission" date="2020-12" db="EMBL/GenBank/DDBJ databases">
        <title>Metabolic potential, ecology and presence of endohyphal bacteria is reflected in genomic diversity of Mucoromycotina.</title>
        <authorList>
            <person name="Muszewska A."/>
            <person name="Okrasinska A."/>
            <person name="Steczkiewicz K."/>
            <person name="Drgas O."/>
            <person name="Orlowska M."/>
            <person name="Perlinska-Lenart U."/>
            <person name="Aleksandrzak-Piekarczyk T."/>
            <person name="Szatraj K."/>
            <person name="Zielenkiewicz U."/>
            <person name="Pilsyk S."/>
            <person name="Malc E."/>
            <person name="Mieczkowski P."/>
            <person name="Kruszewska J.S."/>
            <person name="Biernat P."/>
            <person name="Pawlowska J."/>
        </authorList>
    </citation>
    <scope>NUCLEOTIDE SEQUENCE</scope>
    <source>
        <strain evidence="4">WA0000067209</strain>
    </source>
</reference>
<dbReference type="AlphaFoldDB" id="A0A8H7UBP6"/>
<dbReference type="Gene3D" id="3.20.20.370">
    <property type="entry name" value="Glycoside hydrolase/deacetylase"/>
    <property type="match status" value="1"/>
</dbReference>
<dbReference type="Pfam" id="PF01522">
    <property type="entry name" value="Polysacc_deac_1"/>
    <property type="match status" value="1"/>
</dbReference>
<dbReference type="EMBL" id="JAEPQZ010000011">
    <property type="protein sequence ID" value="KAG2175687.1"/>
    <property type="molecule type" value="Genomic_DNA"/>
</dbReference>
<comment type="caution">
    <text evidence="4">The sequence shown here is derived from an EMBL/GenBank/DDBJ whole genome shotgun (WGS) entry which is preliminary data.</text>
</comment>
<evidence type="ECO:0000313" key="5">
    <source>
        <dbReference type="Proteomes" id="UP000654370"/>
    </source>
</evidence>
<name>A0A8H7UBP6_MORIS</name>
<evidence type="ECO:0000256" key="2">
    <source>
        <dbReference type="SAM" id="SignalP"/>
    </source>
</evidence>
<sequence length="494" mass="53659">MISLIAAACLILPLLLQVAAQEGQLIPGSAALASGPEYSCDPSKCVAPSCYCASKDPPAGMSPSDTPQFLSITFDDAIQPQLLETAYKMLNVRNPNGCKAKGTWYVSNQFTDYASVQQWYAAGNEVADHTFSHVSSPSAQEIESCRKALNAYSGIPYGKITGFRSPFLNYSTETLKNIKDQGFIYDSSASSAGGRDYWPYTLDYGLANDCWKGVCEASARFPGMFEIPMYTVTDDSNTEHLMDTYLNGSPSDAKKWTLKAFDAHYSGKKQPFGIYVHPTHLTTYPGMADPVEKLNNIVEAIQEIAAKPDVWVVTNQQLIEWMKKPVPSSQMGSQPYMGCSAPKINQEICNGLDDTGITPTDAGLLNTCSYAESFFKSCYNCPSKAPTVADPLPGSATEKGQTGYRAPLPDNCDSVWWDPIAAKCLCSTSDCQYKDTKIPVAGNKKDLAKSTEKSNESNANGEKSNKTSLSSRLSVDIQALTGYITFMLVSAYFG</sequence>
<accession>A0A8H7UBP6</accession>
<gene>
    <name evidence="4" type="ORF">INT43_001334</name>
</gene>
<keyword evidence="2" id="KW-0732">Signal</keyword>
<dbReference type="SUPFAM" id="SSF88713">
    <property type="entry name" value="Glycoside hydrolase/deacetylase"/>
    <property type="match status" value="1"/>
</dbReference>
<feature type="region of interest" description="Disordered" evidence="1">
    <location>
        <begin position="445"/>
        <end position="466"/>
    </location>
</feature>